<name>A0A100YPF6_VEIPA</name>
<dbReference type="InterPro" id="IPR011051">
    <property type="entry name" value="RmlC_Cupin_sf"/>
</dbReference>
<accession>A0A100YPF6</accession>
<keyword evidence="4" id="KW-1185">Reference proteome</keyword>
<reference evidence="2" key="4">
    <citation type="submission" date="2024-04" db="EMBL/GenBank/DDBJ databases">
        <title>Na.</title>
        <authorList>
            <person name="Choi B."/>
        </authorList>
    </citation>
    <scope>NUCLEOTIDE SEQUENCE</scope>
    <source>
        <strain evidence="2">UMB0138</strain>
    </source>
</reference>
<gene>
    <name evidence="2" type="ORF">CYJ21_007250</name>
    <name evidence="1" type="ORF">KHZ90_05920</name>
    <name evidence="3" type="ORF">RDV51_09685</name>
</gene>
<dbReference type="Gene3D" id="2.60.120.10">
    <property type="entry name" value="Jelly Rolls"/>
    <property type="match status" value="1"/>
</dbReference>
<protein>
    <submittedName>
        <fullName evidence="1">DUF1637 domain-containing protein</fullName>
    </submittedName>
</protein>
<reference evidence="3" key="3">
    <citation type="submission" date="2023-08" db="EMBL/GenBank/DDBJ databases">
        <title>Veillonella_parvula_DSM 2007_complete_genome_hifiasm_Zymo_Research_D6332.</title>
        <authorList>
            <person name="Damerum A."/>
        </authorList>
    </citation>
    <scope>NUCLEOTIDE SEQUENCE</scope>
    <source>
        <strain evidence="3">DSM 2007</strain>
    </source>
</reference>
<dbReference type="Proteomes" id="UP000778864">
    <property type="component" value="Unassembled WGS sequence"/>
</dbReference>
<evidence type="ECO:0000313" key="2">
    <source>
        <dbReference type="EMBL" id="MEO9178741.1"/>
    </source>
</evidence>
<reference evidence="2" key="1">
    <citation type="submission" date="2017-12" db="EMBL/GenBank/DDBJ databases">
        <authorList>
            <person name="Thomas-White K."/>
            <person name="Wolfe A.J."/>
        </authorList>
    </citation>
    <scope>NUCLEOTIDE SEQUENCE</scope>
    <source>
        <strain evidence="2">UMB0138</strain>
    </source>
</reference>
<evidence type="ECO:0000313" key="1">
    <source>
        <dbReference type="EMBL" id="MBS4893299.1"/>
    </source>
</evidence>
<organism evidence="1 5">
    <name type="scientific">Veillonella parvula</name>
    <name type="common">Staphylococcus parvulus</name>
    <dbReference type="NCBI Taxonomy" id="29466"/>
    <lineage>
        <taxon>Bacteria</taxon>
        <taxon>Bacillati</taxon>
        <taxon>Bacillota</taxon>
        <taxon>Negativicutes</taxon>
        <taxon>Veillonellales</taxon>
        <taxon>Veillonellaceae</taxon>
        <taxon>Veillonella</taxon>
    </lineage>
</organism>
<dbReference type="Proteomes" id="UP000234197">
    <property type="component" value="Unassembled WGS sequence"/>
</dbReference>
<dbReference type="RefSeq" id="WP_004694414.1">
    <property type="nucleotide sequence ID" value="NZ_AP031417.1"/>
</dbReference>
<dbReference type="InterPro" id="IPR014710">
    <property type="entry name" value="RmlC-like_jellyroll"/>
</dbReference>
<sequence>MAGTVNQELGLLFQGPNYVIVKKGGKAGEKVEKHNHPEANVIFTVVKGKVQVFLNETEEHVLVPGQVLEFNGDNYIQATLVEDSEFVVNLIHKPE</sequence>
<proteinExistence type="predicted"/>
<dbReference type="EMBL" id="CP133463">
    <property type="protein sequence ID" value="WMS19687.1"/>
    <property type="molecule type" value="Genomic_DNA"/>
</dbReference>
<evidence type="ECO:0000313" key="3">
    <source>
        <dbReference type="EMBL" id="WMS19687.1"/>
    </source>
</evidence>
<dbReference type="SUPFAM" id="SSF51182">
    <property type="entry name" value="RmlC-like cupins"/>
    <property type="match status" value="1"/>
</dbReference>
<dbReference type="EMBL" id="PKMC02000008">
    <property type="protein sequence ID" value="MEO9178741.1"/>
    <property type="molecule type" value="Genomic_DNA"/>
</dbReference>
<dbReference type="EMBL" id="JAGZMU010000003">
    <property type="protein sequence ID" value="MBS4893299.1"/>
    <property type="molecule type" value="Genomic_DNA"/>
</dbReference>
<evidence type="ECO:0000313" key="5">
    <source>
        <dbReference type="Proteomes" id="UP000778864"/>
    </source>
</evidence>
<dbReference type="Proteomes" id="UP001228955">
    <property type="component" value="Chromosome"/>
</dbReference>
<dbReference type="AlphaFoldDB" id="A0A100YPF6"/>
<reference evidence="1" key="2">
    <citation type="submission" date="2021-02" db="EMBL/GenBank/DDBJ databases">
        <title>Infant gut strain persistence is associated with maternal origin, phylogeny, and functional potential including surface adhesion and iron acquisition.</title>
        <authorList>
            <person name="Lou Y.C."/>
        </authorList>
    </citation>
    <scope>NUCLEOTIDE SEQUENCE</scope>
    <source>
        <strain evidence="1">L3_108_031G1_dasL3_108_031G1_concoct_20</strain>
    </source>
</reference>
<dbReference type="CDD" id="cd02208">
    <property type="entry name" value="cupin_RmlC-like"/>
    <property type="match status" value="1"/>
</dbReference>
<evidence type="ECO:0000313" key="4">
    <source>
        <dbReference type="Proteomes" id="UP000234197"/>
    </source>
</evidence>